<dbReference type="OrthoDB" id="3638638at2"/>
<dbReference type="InterPro" id="IPR005530">
    <property type="entry name" value="SPW"/>
</dbReference>
<feature type="transmembrane region" description="Helical" evidence="1">
    <location>
        <begin position="72"/>
        <end position="91"/>
    </location>
</feature>
<keyword evidence="4" id="KW-1185">Reference proteome</keyword>
<accession>A0A4R4NDK9</accession>
<comment type="caution">
    <text evidence="3">The sequence shown here is derived from an EMBL/GenBank/DDBJ whole genome shotgun (WGS) entry which is preliminary data.</text>
</comment>
<feature type="domain" description="SPW repeat-containing integral membrane" evidence="2">
    <location>
        <begin position="20"/>
        <end position="115"/>
    </location>
</feature>
<feature type="transmembrane region" description="Helical" evidence="1">
    <location>
        <begin position="20"/>
        <end position="38"/>
    </location>
</feature>
<dbReference type="EMBL" id="SMJW01000269">
    <property type="protein sequence ID" value="TDC06414.1"/>
    <property type="molecule type" value="Genomic_DNA"/>
</dbReference>
<keyword evidence="1" id="KW-1133">Transmembrane helix</keyword>
<feature type="transmembrane region" description="Helical" evidence="1">
    <location>
        <begin position="45"/>
        <end position="66"/>
    </location>
</feature>
<protein>
    <recommendedName>
        <fullName evidence="2">SPW repeat-containing integral membrane domain-containing protein</fullName>
    </recommendedName>
</protein>
<dbReference type="Pfam" id="PF03779">
    <property type="entry name" value="SPW"/>
    <property type="match status" value="1"/>
</dbReference>
<gene>
    <name evidence="3" type="ORF">E1284_33905</name>
</gene>
<organism evidence="3 4">
    <name type="scientific">Actinomadura bangladeshensis</name>
    <dbReference type="NCBI Taxonomy" id="453573"/>
    <lineage>
        <taxon>Bacteria</taxon>
        <taxon>Bacillati</taxon>
        <taxon>Actinomycetota</taxon>
        <taxon>Actinomycetes</taxon>
        <taxon>Streptosporangiales</taxon>
        <taxon>Thermomonosporaceae</taxon>
        <taxon>Actinomadura</taxon>
    </lineage>
</organism>
<name>A0A4R4NDK9_9ACTN</name>
<keyword evidence="1" id="KW-0812">Transmembrane</keyword>
<feature type="transmembrane region" description="Helical" evidence="1">
    <location>
        <begin position="103"/>
        <end position="123"/>
    </location>
</feature>
<evidence type="ECO:0000259" key="2">
    <source>
        <dbReference type="Pfam" id="PF03779"/>
    </source>
</evidence>
<reference evidence="3 4" key="1">
    <citation type="submission" date="2019-03" db="EMBL/GenBank/DDBJ databases">
        <title>Draft genome sequences of novel Actinobacteria.</title>
        <authorList>
            <person name="Sahin N."/>
            <person name="Ay H."/>
            <person name="Saygin H."/>
        </authorList>
    </citation>
    <scope>NUCLEOTIDE SEQUENCE [LARGE SCALE GENOMIC DNA]</scope>
    <source>
        <strain evidence="3 4">DSM 45347</strain>
    </source>
</reference>
<dbReference type="AlphaFoldDB" id="A0A4R4NDK9"/>
<dbReference type="Proteomes" id="UP000295431">
    <property type="component" value="Unassembled WGS sequence"/>
</dbReference>
<evidence type="ECO:0000313" key="3">
    <source>
        <dbReference type="EMBL" id="TDC06414.1"/>
    </source>
</evidence>
<proteinExistence type="predicted"/>
<keyword evidence="1" id="KW-0472">Membrane</keyword>
<evidence type="ECO:0000313" key="4">
    <source>
        <dbReference type="Proteomes" id="UP000295431"/>
    </source>
</evidence>
<evidence type="ECO:0000256" key="1">
    <source>
        <dbReference type="SAM" id="Phobius"/>
    </source>
</evidence>
<sequence>MSAGQGGVVKTTPVARGVTGVIALAGLYLAASPWIVGFGGRTNLAVNNLIMGVALALLAAGFASAYGRTHTMTWAAPVVGVWTIIAPWVVAGDMATTSTIWSNVVAGAVAVVFGAAAMGVAVMRKNV</sequence>